<proteinExistence type="predicted"/>
<organism evidence="1">
    <name type="scientific">Rhizophora mucronata</name>
    <name type="common">Asiatic mangrove</name>
    <dbReference type="NCBI Taxonomy" id="61149"/>
    <lineage>
        <taxon>Eukaryota</taxon>
        <taxon>Viridiplantae</taxon>
        <taxon>Streptophyta</taxon>
        <taxon>Embryophyta</taxon>
        <taxon>Tracheophyta</taxon>
        <taxon>Spermatophyta</taxon>
        <taxon>Magnoliopsida</taxon>
        <taxon>eudicotyledons</taxon>
        <taxon>Gunneridae</taxon>
        <taxon>Pentapetalae</taxon>
        <taxon>rosids</taxon>
        <taxon>fabids</taxon>
        <taxon>Malpighiales</taxon>
        <taxon>Rhizophoraceae</taxon>
        <taxon>Rhizophora</taxon>
    </lineage>
</organism>
<dbReference type="AlphaFoldDB" id="A0A2P2QAU4"/>
<reference evidence="1" key="1">
    <citation type="submission" date="2018-02" db="EMBL/GenBank/DDBJ databases">
        <title>Rhizophora mucronata_Transcriptome.</title>
        <authorList>
            <person name="Meera S.P."/>
            <person name="Sreeshan A."/>
            <person name="Augustine A."/>
        </authorList>
    </citation>
    <scope>NUCLEOTIDE SEQUENCE</scope>
    <source>
        <tissue evidence="1">Leaf</tissue>
    </source>
</reference>
<protein>
    <submittedName>
        <fullName evidence="1">Uncharacterized protein</fullName>
    </submittedName>
</protein>
<dbReference type="EMBL" id="GGEC01083589">
    <property type="protein sequence ID" value="MBX64073.1"/>
    <property type="molecule type" value="Transcribed_RNA"/>
</dbReference>
<sequence>MRCSRSKKVQFQLPCLTLSCQHNKVWVM</sequence>
<accession>A0A2P2QAU4</accession>
<dbReference type="PROSITE" id="PS51257">
    <property type="entry name" value="PROKAR_LIPOPROTEIN"/>
    <property type="match status" value="1"/>
</dbReference>
<evidence type="ECO:0000313" key="1">
    <source>
        <dbReference type="EMBL" id="MBX64073.1"/>
    </source>
</evidence>
<name>A0A2P2QAU4_RHIMU</name>